<dbReference type="Proteomes" id="UP000008021">
    <property type="component" value="Chromosome 6"/>
</dbReference>
<evidence type="ECO:0008006" key="4">
    <source>
        <dbReference type="Google" id="ProtNLM"/>
    </source>
</evidence>
<dbReference type="HOGENOM" id="CLU_2889636_0_0_1"/>
<evidence type="ECO:0000256" key="1">
    <source>
        <dbReference type="PROSITE-ProRule" id="PRU10141"/>
    </source>
</evidence>
<evidence type="ECO:0000313" key="3">
    <source>
        <dbReference type="Proteomes" id="UP000008021"/>
    </source>
</evidence>
<keyword evidence="1" id="KW-0067">ATP-binding</keyword>
<dbReference type="Gramene" id="OMERI06G05380.2">
    <property type="protein sequence ID" value="OMERI06G05380.2"/>
    <property type="gene ID" value="OMERI06G05380"/>
</dbReference>
<protein>
    <recommendedName>
        <fullName evidence="4">Protein kinase domain-containing protein</fullName>
    </recommendedName>
</protein>
<reference evidence="2" key="2">
    <citation type="submission" date="2018-05" db="EMBL/GenBank/DDBJ databases">
        <title>OmerRS3 (Oryza meridionalis Reference Sequence Version 3).</title>
        <authorList>
            <person name="Zhang J."/>
            <person name="Kudrna D."/>
            <person name="Lee S."/>
            <person name="Talag J."/>
            <person name="Welchert J."/>
            <person name="Wing R.A."/>
        </authorList>
    </citation>
    <scope>NUCLEOTIDE SEQUENCE [LARGE SCALE GENOMIC DNA]</scope>
    <source>
        <strain evidence="2">cv. OR44</strain>
    </source>
</reference>
<dbReference type="GO" id="GO:0005524">
    <property type="term" value="F:ATP binding"/>
    <property type="evidence" value="ECO:0007669"/>
    <property type="project" value="UniProtKB-UniRule"/>
</dbReference>
<sequence length="63" mass="7194">MADKIQHSTDAMPTDLKFSNFSEEHQIGHGGYGIVYKGVLENGKKIAVKKLHDIPYWLFSFRV</sequence>
<proteinExistence type="predicted"/>
<reference evidence="2" key="1">
    <citation type="submission" date="2015-04" db="UniProtKB">
        <authorList>
            <consortium name="EnsemblPlants"/>
        </authorList>
    </citation>
    <scope>IDENTIFICATION</scope>
</reference>
<evidence type="ECO:0000313" key="2">
    <source>
        <dbReference type="EnsemblPlants" id="OMERI06G05380.2"/>
    </source>
</evidence>
<dbReference type="EnsemblPlants" id="OMERI06G05380.2">
    <property type="protein sequence ID" value="OMERI06G05380.2"/>
    <property type="gene ID" value="OMERI06G05380"/>
</dbReference>
<dbReference type="PANTHER" id="PTHR45707:SF56">
    <property type="entry name" value="OS11G0608700 PROTEIN"/>
    <property type="match status" value="1"/>
</dbReference>
<keyword evidence="1" id="KW-0547">Nucleotide-binding</keyword>
<organism evidence="2">
    <name type="scientific">Oryza meridionalis</name>
    <dbReference type="NCBI Taxonomy" id="40149"/>
    <lineage>
        <taxon>Eukaryota</taxon>
        <taxon>Viridiplantae</taxon>
        <taxon>Streptophyta</taxon>
        <taxon>Embryophyta</taxon>
        <taxon>Tracheophyta</taxon>
        <taxon>Spermatophyta</taxon>
        <taxon>Magnoliopsida</taxon>
        <taxon>Liliopsida</taxon>
        <taxon>Poales</taxon>
        <taxon>Poaceae</taxon>
        <taxon>BOP clade</taxon>
        <taxon>Oryzoideae</taxon>
        <taxon>Oryzeae</taxon>
        <taxon>Oryzinae</taxon>
        <taxon>Oryza</taxon>
    </lineage>
</organism>
<feature type="binding site" evidence="1">
    <location>
        <position position="50"/>
    </location>
    <ligand>
        <name>ATP</name>
        <dbReference type="ChEBI" id="CHEBI:30616"/>
    </ligand>
</feature>
<name>A0A0E0DXK5_9ORYZ</name>
<dbReference type="PROSITE" id="PS00107">
    <property type="entry name" value="PROTEIN_KINASE_ATP"/>
    <property type="match status" value="1"/>
</dbReference>
<keyword evidence="3" id="KW-1185">Reference proteome</keyword>
<accession>A0A0E0DXK5</accession>
<dbReference type="PANTHER" id="PTHR45707">
    <property type="entry name" value="C2 CALCIUM/LIPID-BINDING PLANT PHOSPHORIBOSYLTRANSFERASE FAMILY PROTEIN"/>
    <property type="match status" value="1"/>
</dbReference>
<dbReference type="AlphaFoldDB" id="A0A0E0DXK5"/>
<dbReference type="Gene3D" id="3.30.200.20">
    <property type="entry name" value="Phosphorylase Kinase, domain 1"/>
    <property type="match status" value="1"/>
</dbReference>
<dbReference type="SUPFAM" id="SSF56112">
    <property type="entry name" value="Protein kinase-like (PK-like)"/>
    <property type="match status" value="1"/>
</dbReference>
<dbReference type="InterPro" id="IPR011009">
    <property type="entry name" value="Kinase-like_dom_sf"/>
</dbReference>
<dbReference type="InterPro" id="IPR017441">
    <property type="entry name" value="Protein_kinase_ATP_BS"/>
</dbReference>